<gene>
    <name evidence="1" type="ORF">H3V42_07220</name>
</gene>
<dbReference type="AlphaFoldDB" id="A0A9X7UGX4"/>
<accession>A0A9X7UGX4</accession>
<evidence type="ECO:0000313" key="1">
    <source>
        <dbReference type="EMBL" id="QNG47392.1"/>
    </source>
</evidence>
<protein>
    <submittedName>
        <fullName evidence="1">Uncharacterized protein</fullName>
    </submittedName>
</protein>
<name>A0A9X7UGX4_SPHYA</name>
<reference evidence="1 2" key="1">
    <citation type="submission" date="2020-07" db="EMBL/GenBank/DDBJ databases">
        <title>Whole genome sequence of Sphingobium yanoikuyae A3.</title>
        <authorList>
            <person name="Han S.-S."/>
        </authorList>
    </citation>
    <scope>NUCLEOTIDE SEQUENCE [LARGE SCALE GENOMIC DNA]</scope>
    <source>
        <strain evidence="1 2">A3</strain>
    </source>
</reference>
<evidence type="ECO:0000313" key="2">
    <source>
        <dbReference type="Proteomes" id="UP000515377"/>
    </source>
</evidence>
<dbReference type="EMBL" id="CP060122">
    <property type="protein sequence ID" value="QNG47392.1"/>
    <property type="molecule type" value="Genomic_DNA"/>
</dbReference>
<sequence>MNSVRTMIVWASGLIEFLPHREEPDGSIMVCTANGADAIAGLLGVVRDQTVLHDFGDQVGLRVPEIDPARAHIEVGHDDAVDALIDWEEHVRDHLDENLSIDWVRA</sequence>
<proteinExistence type="predicted"/>
<organism evidence="1 2">
    <name type="scientific">Sphingobium yanoikuyae</name>
    <name type="common">Sphingomonas yanoikuyae</name>
    <dbReference type="NCBI Taxonomy" id="13690"/>
    <lineage>
        <taxon>Bacteria</taxon>
        <taxon>Pseudomonadati</taxon>
        <taxon>Pseudomonadota</taxon>
        <taxon>Alphaproteobacteria</taxon>
        <taxon>Sphingomonadales</taxon>
        <taxon>Sphingomonadaceae</taxon>
        <taxon>Sphingobium</taxon>
    </lineage>
</organism>
<dbReference type="Proteomes" id="UP000515377">
    <property type="component" value="Chromosome"/>
</dbReference>